<protein>
    <submittedName>
        <fullName evidence="5">Aminobutyraldehyde dehydrogenase</fullName>
        <ecNumber evidence="5">1.2.1.19</ecNumber>
    </submittedName>
</protein>
<dbReference type="Gene3D" id="3.40.605.10">
    <property type="entry name" value="Aldehyde Dehydrogenase, Chain A, domain 1"/>
    <property type="match status" value="1"/>
</dbReference>
<keyword evidence="1 3" id="KW-0560">Oxidoreductase</keyword>
<comment type="caution">
    <text evidence="5">The sequence shown here is derived from an EMBL/GenBank/DDBJ whole genome shotgun (WGS) entry which is preliminary data.</text>
</comment>
<dbReference type="Pfam" id="PF00171">
    <property type="entry name" value="Aldedh"/>
    <property type="match status" value="1"/>
</dbReference>
<reference evidence="5 6" key="1">
    <citation type="submission" date="2024-08" db="EMBL/GenBank/DDBJ databases">
        <title>Sulfate-reducing bacteria isolated from formation water of the oil field in Kazakhstan and description of Pseudodesulfovibrio sp.</title>
        <authorList>
            <person name="Bidzhieva S.K."/>
            <person name="Tourova T.P."/>
            <person name="Grouzdev D.S."/>
            <person name="Beletsky A.V."/>
            <person name="Sokolova D.S."/>
            <person name="Samigullina S.R."/>
            <person name="Poltaraus A.B."/>
            <person name="Avtukh A.N."/>
            <person name="Tereshina V.M."/>
            <person name="Zhaparov N.S."/>
            <person name="Mardanov A.V."/>
            <person name="Nazina T.N."/>
        </authorList>
    </citation>
    <scope>NUCLEOTIDE SEQUENCE [LARGE SCALE GENOMIC DNA]</scope>
    <source>
        <strain evidence="5 6">9FUS</strain>
    </source>
</reference>
<dbReference type="Proteomes" id="UP001568698">
    <property type="component" value="Unassembled WGS sequence"/>
</dbReference>
<gene>
    <name evidence="5" type="ORF">AB6M95_11520</name>
</gene>
<dbReference type="PROSITE" id="PS00070">
    <property type="entry name" value="ALDEHYDE_DEHYDR_CYS"/>
    <property type="match status" value="1"/>
</dbReference>
<sequence length="480" mass="51213">MNATEMKLWINGQWTDAADGARVEVENPATGETIATVAKAGEKDVLKAVAAAKTAFDDGRWSGLTPSQRAKCLWTLADLLESRKEEFARIESEDTGKPYEFLSLGADLPFCIDNLRFFAAAARDTGGHHAGEFAPGYTSIYRRDPVGPVGQIAPWNYPLLMGVWKLGPSLAAGCTAVLKPASLTPRTSLMLGEMTAEAGIPDGVVNVVAGSVGHILTSHPDIRMVSLTGATETGKSVMKSCADTVKRVHLELGGKAPCLVFSDADIDLVAEKLSVAAFCNSGQDCTAATRIICHKSIEKQVCNVMAEAMKKVVVGDPFDSRTMMGSMISARHLEMVSGFVDHARADGATVLCGGQKIDRPGHFYTPTVITDVRQDSEIVQQEVFGPVITIQTFDDEAQAIAMGNDVVFGLASSVFTKDVARTMRVSKALEFGTVWVNDHLPLASETPHGGFKQSGFGKDLSAEAVGDYLVTKHVMINTGA</sequence>
<dbReference type="GO" id="GO:0019145">
    <property type="term" value="F:aminobutyraldehyde dehydrogenase (NAD+) activity"/>
    <property type="evidence" value="ECO:0007669"/>
    <property type="project" value="UniProtKB-EC"/>
</dbReference>
<accession>A0ABV4K6G0</accession>
<evidence type="ECO:0000256" key="2">
    <source>
        <dbReference type="PROSITE-ProRule" id="PRU10007"/>
    </source>
</evidence>
<dbReference type="PANTHER" id="PTHR11699">
    <property type="entry name" value="ALDEHYDE DEHYDROGENASE-RELATED"/>
    <property type="match status" value="1"/>
</dbReference>
<keyword evidence="6" id="KW-1185">Reference proteome</keyword>
<evidence type="ECO:0000313" key="5">
    <source>
        <dbReference type="EMBL" id="MEZ7197382.1"/>
    </source>
</evidence>
<dbReference type="Gene3D" id="3.40.309.10">
    <property type="entry name" value="Aldehyde Dehydrogenase, Chain A, domain 2"/>
    <property type="match status" value="1"/>
</dbReference>
<dbReference type="InterPro" id="IPR016161">
    <property type="entry name" value="Ald_DH/histidinol_DH"/>
</dbReference>
<proteinExistence type="inferred from homology"/>
<dbReference type="EMBL" id="JBGLYH010000031">
    <property type="protein sequence ID" value="MEZ7197382.1"/>
    <property type="molecule type" value="Genomic_DNA"/>
</dbReference>
<dbReference type="InterPro" id="IPR016160">
    <property type="entry name" value="Ald_DH_CS_CYS"/>
</dbReference>
<dbReference type="SUPFAM" id="SSF53720">
    <property type="entry name" value="ALDH-like"/>
    <property type="match status" value="1"/>
</dbReference>
<feature type="active site" evidence="2">
    <location>
        <position position="251"/>
    </location>
</feature>
<dbReference type="RefSeq" id="WP_371386899.1">
    <property type="nucleotide sequence ID" value="NZ_JBGLYH010000031.1"/>
</dbReference>
<dbReference type="NCBIfam" id="NF010000">
    <property type="entry name" value="PRK13473.1"/>
    <property type="match status" value="1"/>
</dbReference>
<dbReference type="InterPro" id="IPR016162">
    <property type="entry name" value="Ald_DH_N"/>
</dbReference>
<dbReference type="PROSITE" id="PS00687">
    <property type="entry name" value="ALDEHYDE_DEHYDR_GLU"/>
    <property type="match status" value="1"/>
</dbReference>
<evidence type="ECO:0000256" key="3">
    <source>
        <dbReference type="RuleBase" id="RU003345"/>
    </source>
</evidence>
<comment type="similarity">
    <text evidence="3">Belongs to the aldehyde dehydrogenase family.</text>
</comment>
<dbReference type="InterPro" id="IPR016163">
    <property type="entry name" value="Ald_DH_C"/>
</dbReference>
<feature type="domain" description="Aldehyde dehydrogenase" evidence="4">
    <location>
        <begin position="14"/>
        <end position="474"/>
    </location>
</feature>
<dbReference type="InterPro" id="IPR029510">
    <property type="entry name" value="Ald_DH_CS_GLU"/>
</dbReference>
<evidence type="ECO:0000259" key="4">
    <source>
        <dbReference type="Pfam" id="PF00171"/>
    </source>
</evidence>
<evidence type="ECO:0000313" key="6">
    <source>
        <dbReference type="Proteomes" id="UP001568698"/>
    </source>
</evidence>
<dbReference type="InterPro" id="IPR015590">
    <property type="entry name" value="Aldehyde_DH_dom"/>
</dbReference>
<dbReference type="EC" id="1.2.1.19" evidence="5"/>
<organism evidence="5 6">
    <name type="scientific">Pseudodesulfovibrio karagichevae</name>
    <dbReference type="NCBI Taxonomy" id="3239305"/>
    <lineage>
        <taxon>Bacteria</taxon>
        <taxon>Pseudomonadati</taxon>
        <taxon>Thermodesulfobacteriota</taxon>
        <taxon>Desulfovibrionia</taxon>
        <taxon>Desulfovibrionales</taxon>
        <taxon>Desulfovibrionaceae</taxon>
    </lineage>
</organism>
<name>A0ABV4K6G0_9BACT</name>
<evidence type="ECO:0000256" key="1">
    <source>
        <dbReference type="ARBA" id="ARBA00023002"/>
    </source>
</evidence>